<sequence>MAGRGLGAAGGPSGGGGKRAAGHVPRPMYEPINTSAPSKTDLELDAKLEAFMRDNVPVMTSVDLRRREQVLGKIRAMFLQWVIDSALEAGMSEEAAKAAGGKIYTSGSYRLRIHEPNSDIDAICVAPQFCTSELFFTTLKERLIAHPLVANVNAIQTAAVPIIELVFDEIDIDLGLACLPVPTVPPTLDIDDDQVPNYDSFLPVVRCVRRWAKSRGLYSNKMGYLGGVNFNIMVAFACQMYPNAGPSTLLHRFFKLMAGWNWPNAIQLVQPYDAELGLEVWNARANSWHCMPIITPAYPVMNSSANVSRFTLDVMTSEFSRGLEVVNGIMKEKGSLSAFSKLFEPSDFFLRYNHYLAVDMMASSEDEHRAWVGWVESRLRKVTNRFRMESVGHATSRGFHRPGMDVMATAKSWKATKTGGPAVKKEDAATPTVSPPTPVEAEAEAVSVKPEAVLEGDLDDEGATKLVLSGARAALPGQKRKRAVDVVDLVDLAPVVPSWKNRPGLPPPPPPSRRGGGMKRLTVQLLPHAGGAS</sequence>
<dbReference type="SUPFAM" id="SSF81301">
    <property type="entry name" value="Nucleotidyltransferase"/>
    <property type="match status" value="1"/>
</dbReference>
<evidence type="ECO:0000256" key="6">
    <source>
        <dbReference type="ARBA" id="ARBA00022664"/>
    </source>
</evidence>
<keyword evidence="7" id="KW-0808">Transferase</keyword>
<feature type="region of interest" description="Disordered" evidence="13">
    <location>
        <begin position="1"/>
        <end position="37"/>
    </location>
</feature>
<evidence type="ECO:0000256" key="10">
    <source>
        <dbReference type="ARBA" id="ARBA00022840"/>
    </source>
</evidence>
<dbReference type="EMBL" id="FN649760">
    <property type="protein sequence ID" value="CBJ32172.1"/>
    <property type="molecule type" value="Genomic_DNA"/>
</dbReference>
<dbReference type="EC" id="2.7.7.19" evidence="5"/>
<evidence type="ECO:0000313" key="17">
    <source>
        <dbReference type="EMBL" id="CBJ32172.1"/>
    </source>
</evidence>
<feature type="region of interest" description="Disordered" evidence="13">
    <location>
        <begin position="497"/>
        <end position="519"/>
    </location>
</feature>
<comment type="subcellular location">
    <subcellularLocation>
        <location evidence="3">Nucleus</location>
    </subcellularLocation>
</comment>
<dbReference type="Gene3D" id="3.30.460.10">
    <property type="entry name" value="Beta Polymerase, domain 2"/>
    <property type="match status" value="1"/>
</dbReference>
<comment type="similarity">
    <text evidence="4">Belongs to the poly(A) polymerase family.</text>
</comment>
<evidence type="ECO:0000256" key="9">
    <source>
        <dbReference type="ARBA" id="ARBA00022741"/>
    </source>
</evidence>
<accession>D7FWT4</accession>
<dbReference type="FunFam" id="1.10.1410.10:FF:000001">
    <property type="entry name" value="Putative poly(A) polymerase gamma"/>
    <property type="match status" value="1"/>
</dbReference>
<dbReference type="GO" id="GO:0005524">
    <property type="term" value="F:ATP binding"/>
    <property type="evidence" value="ECO:0007669"/>
    <property type="project" value="UniProtKB-KW"/>
</dbReference>
<dbReference type="GO" id="GO:0006397">
    <property type="term" value="P:mRNA processing"/>
    <property type="evidence" value="ECO:0007669"/>
    <property type="project" value="UniProtKB-KW"/>
</dbReference>
<evidence type="ECO:0000259" key="15">
    <source>
        <dbReference type="Pfam" id="PF04928"/>
    </source>
</evidence>
<name>D7FWT4_ECTSI</name>
<dbReference type="InterPro" id="IPR048840">
    <property type="entry name" value="PolA_pol_NTPase"/>
</dbReference>
<keyword evidence="18" id="KW-1185">Reference proteome</keyword>
<evidence type="ECO:0000256" key="13">
    <source>
        <dbReference type="SAM" id="MobiDB-lite"/>
    </source>
</evidence>
<dbReference type="GO" id="GO:0003723">
    <property type="term" value="F:RNA binding"/>
    <property type="evidence" value="ECO:0007669"/>
    <property type="project" value="InterPro"/>
</dbReference>
<dbReference type="Gene3D" id="1.10.1410.10">
    <property type="match status" value="1"/>
</dbReference>
<feature type="domain" description="Poly(A) polymerase RNA-binding" evidence="14">
    <location>
        <begin position="347"/>
        <end position="386"/>
    </location>
</feature>
<dbReference type="PANTHER" id="PTHR10682:SF10">
    <property type="entry name" value="POLYNUCLEOTIDE ADENYLYLTRANSFERASE"/>
    <property type="match status" value="1"/>
</dbReference>
<keyword evidence="10" id="KW-0067">ATP-binding</keyword>
<evidence type="ECO:0000256" key="2">
    <source>
        <dbReference type="ARBA" id="ARBA00001946"/>
    </source>
</evidence>
<dbReference type="GO" id="GO:0031123">
    <property type="term" value="P:RNA 3'-end processing"/>
    <property type="evidence" value="ECO:0007669"/>
    <property type="project" value="InterPro"/>
</dbReference>
<dbReference type="GO" id="GO:0005634">
    <property type="term" value="C:nucleus"/>
    <property type="evidence" value="ECO:0007669"/>
    <property type="project" value="UniProtKB-SubCell"/>
</dbReference>
<dbReference type="InterPro" id="IPR011068">
    <property type="entry name" value="NuclTrfase_I-like_C"/>
</dbReference>
<keyword evidence="9" id="KW-0547">Nucleotide-binding</keyword>
<keyword evidence="8" id="KW-0479">Metal-binding</keyword>
<feature type="compositionally biased region" description="Gly residues" evidence="13">
    <location>
        <begin position="1"/>
        <end position="19"/>
    </location>
</feature>
<protein>
    <recommendedName>
        <fullName evidence="5">polynucleotide adenylyltransferase</fullName>
        <ecNumber evidence="5">2.7.7.19</ecNumber>
    </recommendedName>
</protein>
<dbReference type="InParanoid" id="D7FWT4"/>
<dbReference type="InterPro" id="IPR007010">
    <property type="entry name" value="PolA_pol_RNA-bd_dom"/>
</dbReference>
<evidence type="ECO:0000256" key="4">
    <source>
        <dbReference type="ARBA" id="ARBA00010912"/>
    </source>
</evidence>
<feature type="region of interest" description="Disordered" evidence="13">
    <location>
        <begin position="417"/>
        <end position="441"/>
    </location>
</feature>
<dbReference type="FunFam" id="3.30.460.10:FF:000027">
    <property type="entry name" value="Poly(A) polymerase PAP"/>
    <property type="match status" value="1"/>
</dbReference>
<dbReference type="PANTHER" id="PTHR10682">
    <property type="entry name" value="POLY A POLYMERASE"/>
    <property type="match status" value="1"/>
</dbReference>
<reference evidence="17 18" key="1">
    <citation type="journal article" date="2010" name="Nature">
        <title>The Ectocarpus genome and the independent evolution of multicellularity in brown algae.</title>
        <authorList>
            <person name="Cock J.M."/>
            <person name="Sterck L."/>
            <person name="Rouze P."/>
            <person name="Scornet D."/>
            <person name="Allen A.E."/>
            <person name="Amoutzias G."/>
            <person name="Anthouard V."/>
            <person name="Artiguenave F."/>
            <person name="Aury J.M."/>
            <person name="Badger J.H."/>
            <person name="Beszteri B."/>
            <person name="Billiau K."/>
            <person name="Bonnet E."/>
            <person name="Bothwell J.H."/>
            <person name="Bowler C."/>
            <person name="Boyen C."/>
            <person name="Brownlee C."/>
            <person name="Carrano C.J."/>
            <person name="Charrier B."/>
            <person name="Cho G.Y."/>
            <person name="Coelho S.M."/>
            <person name="Collen J."/>
            <person name="Corre E."/>
            <person name="Da Silva C."/>
            <person name="Delage L."/>
            <person name="Delaroque N."/>
            <person name="Dittami S.M."/>
            <person name="Doulbeau S."/>
            <person name="Elias M."/>
            <person name="Farnham G."/>
            <person name="Gachon C.M."/>
            <person name="Gschloessl B."/>
            <person name="Heesch S."/>
            <person name="Jabbari K."/>
            <person name="Jubin C."/>
            <person name="Kawai H."/>
            <person name="Kimura K."/>
            <person name="Kloareg B."/>
            <person name="Kupper F.C."/>
            <person name="Lang D."/>
            <person name="Le Bail A."/>
            <person name="Leblanc C."/>
            <person name="Lerouge P."/>
            <person name="Lohr M."/>
            <person name="Lopez P.J."/>
            <person name="Martens C."/>
            <person name="Maumus F."/>
            <person name="Michel G."/>
            <person name="Miranda-Saavedra D."/>
            <person name="Morales J."/>
            <person name="Moreau H."/>
            <person name="Motomura T."/>
            <person name="Nagasato C."/>
            <person name="Napoli C.A."/>
            <person name="Nelson D.R."/>
            <person name="Nyvall-Collen P."/>
            <person name="Peters A.F."/>
            <person name="Pommier C."/>
            <person name="Potin P."/>
            <person name="Poulain J."/>
            <person name="Quesneville H."/>
            <person name="Read B."/>
            <person name="Rensing S.A."/>
            <person name="Ritter A."/>
            <person name="Rousvoal S."/>
            <person name="Samanta M."/>
            <person name="Samson G."/>
            <person name="Schroeder D.C."/>
            <person name="Segurens B."/>
            <person name="Strittmatter M."/>
            <person name="Tonon T."/>
            <person name="Tregear J.W."/>
            <person name="Valentin K."/>
            <person name="von Dassow P."/>
            <person name="Yamagishi T."/>
            <person name="Van de Peer Y."/>
            <person name="Wincker P."/>
        </authorList>
    </citation>
    <scope>NUCLEOTIDE SEQUENCE [LARGE SCALE GENOMIC DNA]</scope>
    <source>
        <strain evidence="18">Ec32 / CCAP1310/4</strain>
    </source>
</reference>
<keyword evidence="11" id="KW-0460">Magnesium</keyword>
<dbReference type="Pfam" id="PF04926">
    <property type="entry name" value="PAP_RNA-bind"/>
    <property type="match status" value="1"/>
</dbReference>
<dbReference type="CDD" id="cd05402">
    <property type="entry name" value="NT_PAP_TUTase"/>
    <property type="match status" value="1"/>
</dbReference>
<dbReference type="STRING" id="2880.D7FWT4"/>
<dbReference type="Proteomes" id="UP000002630">
    <property type="component" value="Unassembled WGS sequence"/>
</dbReference>
<dbReference type="eggNOG" id="KOG2245">
    <property type="taxonomic scope" value="Eukaryota"/>
</dbReference>
<evidence type="ECO:0000256" key="12">
    <source>
        <dbReference type="ARBA" id="ARBA00023242"/>
    </source>
</evidence>
<gene>
    <name evidence="17" type="ORF">Esi_0312_0034</name>
</gene>
<evidence type="ECO:0000313" key="18">
    <source>
        <dbReference type="Proteomes" id="UP000002630"/>
    </source>
</evidence>
<dbReference type="AlphaFoldDB" id="D7FWT4"/>
<evidence type="ECO:0000256" key="5">
    <source>
        <dbReference type="ARBA" id="ARBA00012388"/>
    </source>
</evidence>
<feature type="domain" description="Poly(A) polymerase nucleotidyltransferase" evidence="16">
    <location>
        <begin position="30"/>
        <end position="194"/>
    </location>
</feature>
<evidence type="ECO:0000256" key="7">
    <source>
        <dbReference type="ARBA" id="ARBA00022679"/>
    </source>
</evidence>
<evidence type="ECO:0000256" key="11">
    <source>
        <dbReference type="ARBA" id="ARBA00022842"/>
    </source>
</evidence>
<evidence type="ECO:0000256" key="3">
    <source>
        <dbReference type="ARBA" id="ARBA00004123"/>
    </source>
</evidence>
<dbReference type="Pfam" id="PF20750">
    <property type="entry name" value="PAP_NTPase"/>
    <property type="match status" value="1"/>
</dbReference>
<organism evidence="17 18">
    <name type="scientific">Ectocarpus siliculosus</name>
    <name type="common">Brown alga</name>
    <name type="synonym">Conferva siliculosa</name>
    <dbReference type="NCBI Taxonomy" id="2880"/>
    <lineage>
        <taxon>Eukaryota</taxon>
        <taxon>Sar</taxon>
        <taxon>Stramenopiles</taxon>
        <taxon>Ochrophyta</taxon>
        <taxon>PX clade</taxon>
        <taxon>Phaeophyceae</taxon>
        <taxon>Ectocarpales</taxon>
        <taxon>Ectocarpaceae</taxon>
        <taxon>Ectocarpus</taxon>
    </lineage>
</organism>
<keyword evidence="6" id="KW-0507">mRNA processing</keyword>
<evidence type="ECO:0000259" key="14">
    <source>
        <dbReference type="Pfam" id="PF04926"/>
    </source>
</evidence>
<evidence type="ECO:0000259" key="16">
    <source>
        <dbReference type="Pfam" id="PF20750"/>
    </source>
</evidence>
<dbReference type="Gene3D" id="3.30.70.590">
    <property type="entry name" value="Poly(A) polymerase predicted RNA binding domain"/>
    <property type="match status" value="1"/>
</dbReference>
<dbReference type="Pfam" id="PF04928">
    <property type="entry name" value="PAP_central"/>
    <property type="match status" value="1"/>
</dbReference>
<comment type="cofactor">
    <cofactor evidence="1">
        <name>Mn(2+)</name>
        <dbReference type="ChEBI" id="CHEBI:29035"/>
    </cofactor>
</comment>
<dbReference type="GO" id="GO:1990817">
    <property type="term" value="F:poly(A) RNA polymerase activity"/>
    <property type="evidence" value="ECO:0007669"/>
    <property type="project" value="UniProtKB-EC"/>
</dbReference>
<feature type="domain" description="Poly(A) polymerase central" evidence="15">
    <location>
        <begin position="201"/>
        <end position="344"/>
    </location>
</feature>
<dbReference type="GO" id="GO:0046872">
    <property type="term" value="F:metal ion binding"/>
    <property type="evidence" value="ECO:0007669"/>
    <property type="project" value="UniProtKB-KW"/>
</dbReference>
<dbReference type="SUPFAM" id="SSF55003">
    <property type="entry name" value="PAP/Archaeal CCA-adding enzyme, C-terminal domain"/>
    <property type="match status" value="1"/>
</dbReference>
<dbReference type="OrthoDB" id="412748at2759"/>
<comment type="cofactor">
    <cofactor evidence="2">
        <name>Mg(2+)</name>
        <dbReference type="ChEBI" id="CHEBI:18420"/>
    </cofactor>
</comment>
<evidence type="ECO:0000256" key="1">
    <source>
        <dbReference type="ARBA" id="ARBA00001936"/>
    </source>
</evidence>
<keyword evidence="12" id="KW-0539">Nucleus</keyword>
<dbReference type="InterPro" id="IPR007012">
    <property type="entry name" value="PolA_pol_cen_dom"/>
</dbReference>
<proteinExistence type="inferred from homology"/>
<dbReference type="InterPro" id="IPR043519">
    <property type="entry name" value="NT_sf"/>
</dbReference>
<dbReference type="SUPFAM" id="SSF81631">
    <property type="entry name" value="PAP/OAS1 substrate-binding domain"/>
    <property type="match status" value="1"/>
</dbReference>
<evidence type="ECO:0000256" key="8">
    <source>
        <dbReference type="ARBA" id="ARBA00022723"/>
    </source>
</evidence>